<dbReference type="Gene3D" id="3.55.50.10">
    <property type="entry name" value="Baseplate protein-like domains"/>
    <property type="match status" value="1"/>
</dbReference>
<dbReference type="Proteomes" id="UP000325787">
    <property type="component" value="Chromosome"/>
</dbReference>
<gene>
    <name evidence="2" type="ORF">EKG83_31915</name>
</gene>
<dbReference type="SUPFAM" id="SSF69279">
    <property type="entry name" value="Phage tail proteins"/>
    <property type="match status" value="1"/>
</dbReference>
<reference evidence="3" key="1">
    <citation type="journal article" date="2021" name="Curr. Microbiol.">
        <title>Complete genome of nocamycin-producing strain Saccharothrix syringae NRRL B-16468 reveals the biosynthetic potential for secondary metabolites.</title>
        <authorList>
            <person name="Mo X."/>
            <person name="Yang S."/>
        </authorList>
    </citation>
    <scope>NUCLEOTIDE SEQUENCE [LARGE SCALE GENOMIC DNA]</scope>
    <source>
        <strain evidence="3">ATCC 51364 / DSM 43886 / JCM 6844 / KCTC 9398 / NBRC 14523 / NRRL B-16468 / INA 2240</strain>
    </source>
</reference>
<keyword evidence="3" id="KW-1185">Reference proteome</keyword>
<organism evidence="2 3">
    <name type="scientific">Saccharothrix syringae</name>
    <name type="common">Nocardiopsis syringae</name>
    <dbReference type="NCBI Taxonomy" id="103733"/>
    <lineage>
        <taxon>Bacteria</taxon>
        <taxon>Bacillati</taxon>
        <taxon>Actinomycetota</taxon>
        <taxon>Actinomycetes</taxon>
        <taxon>Pseudonocardiales</taxon>
        <taxon>Pseudonocardiaceae</taxon>
        <taxon>Saccharothrix</taxon>
    </lineage>
</organism>
<evidence type="ECO:0000259" key="1">
    <source>
        <dbReference type="Pfam" id="PF04717"/>
    </source>
</evidence>
<dbReference type="Gene3D" id="2.30.110.50">
    <property type="match status" value="1"/>
</dbReference>
<dbReference type="InterPro" id="IPR006531">
    <property type="entry name" value="Gp5/Vgr_OB"/>
</dbReference>
<dbReference type="Pfam" id="PF05954">
    <property type="entry name" value="Phage_GPD"/>
    <property type="match status" value="1"/>
</dbReference>
<dbReference type="InterPro" id="IPR047702">
    <property type="entry name" value="VgrG-rel"/>
</dbReference>
<dbReference type="Pfam" id="PF04717">
    <property type="entry name" value="Phage_base_V"/>
    <property type="match status" value="1"/>
</dbReference>
<dbReference type="Gene3D" id="2.40.50.230">
    <property type="entry name" value="Gp5 N-terminal domain"/>
    <property type="match status" value="1"/>
</dbReference>
<dbReference type="KEGG" id="ssyi:EKG83_31915"/>
<dbReference type="AlphaFoldDB" id="A0A5Q0H5X1"/>
<dbReference type="RefSeq" id="WP_033435987.1">
    <property type="nucleotide sequence ID" value="NZ_CP034550.1"/>
</dbReference>
<name>A0A5Q0H5X1_SACSY</name>
<dbReference type="EMBL" id="CP034550">
    <property type="protein sequence ID" value="QFZ21383.1"/>
    <property type="molecule type" value="Genomic_DNA"/>
</dbReference>
<dbReference type="InterPro" id="IPR037026">
    <property type="entry name" value="Vgr_OB-fold_dom_sf"/>
</dbReference>
<accession>A0A5Q0H5X1</accession>
<evidence type="ECO:0000313" key="3">
    <source>
        <dbReference type="Proteomes" id="UP000325787"/>
    </source>
</evidence>
<sequence length="565" mass="59674">MTQVGATGDNTAAGAVIKINDVELVKQADQLVRCVVDENVGLPDSAVLVYSDEYNELLEDTGTTIGSRVEVALAASGVTATETVFTGEVTALELDRDGTGSYTVVRATSRAHRLMRGRKVQAFRNMGAAAVVRKVAAGAGLTVGRLDVSGVTYRHLSQAGVSDWDFLQSLALEHDAVVRVDERGRLEFVKLTPASKAPAPKAADDPHVLEFGENTVALRAVLTTADQANGVEVRSWDVATKKALVAVQANTPSKTVRPGLAASRANGAFPTKAPLLVTDTPYATQAEATRAARSLEASTSAGFGELEAVANGNPTLRAGDPVTLTNSGRDFDGKYTVTGARHVLEPETGYYTTLTISASYDRSLAGLVAGGSAPARSPRMPGLATGIVTDIKEVGGQRGWVRLKFPWLDDKYVTDWVRTVQWGGAGGGGVFSPEVDDEVLVGFEQGSLDRPYVIGGLYNGVDKPSAHDLPLVDGRRGKVNRRSLVSRSGNRLELLDGTARSGVRLASGDERLEVVLDEKRNKIDLFVRGPQGRGVLSSVSLSQSGITIDAGRGVLTLKGTLIKLN</sequence>
<dbReference type="Gene3D" id="4.10.220.110">
    <property type="match status" value="1"/>
</dbReference>
<feature type="domain" description="Gp5/Type VI secretion system Vgr protein OB-fold" evidence="1">
    <location>
        <begin position="385"/>
        <end position="458"/>
    </location>
</feature>
<dbReference type="NCBIfam" id="NF033848">
    <property type="entry name" value="VgrG_rel"/>
    <property type="match status" value="1"/>
</dbReference>
<dbReference type="SUPFAM" id="SSF69255">
    <property type="entry name" value="gp5 N-terminal domain-like"/>
    <property type="match status" value="1"/>
</dbReference>
<evidence type="ECO:0000313" key="2">
    <source>
        <dbReference type="EMBL" id="QFZ21383.1"/>
    </source>
</evidence>
<dbReference type="OrthoDB" id="1907165at2"/>
<protein>
    <submittedName>
        <fullName evidence="2">Type IV secretion protein Rhs</fullName>
    </submittedName>
</protein>
<proteinExistence type="predicted"/>